<evidence type="ECO:0000259" key="2">
    <source>
        <dbReference type="Pfam" id="PF01872"/>
    </source>
</evidence>
<dbReference type="EMBL" id="QFQP01000015">
    <property type="protein sequence ID" value="PZR11065.1"/>
    <property type="molecule type" value="Genomic_DNA"/>
</dbReference>
<dbReference type="GO" id="GO:0009231">
    <property type="term" value="P:riboflavin biosynthetic process"/>
    <property type="evidence" value="ECO:0007669"/>
    <property type="project" value="InterPro"/>
</dbReference>
<proteinExistence type="predicted"/>
<dbReference type="PANTHER" id="PTHR38011:SF11">
    <property type="entry name" value="2,5-DIAMINO-6-RIBOSYLAMINO-4(3H)-PYRIMIDINONE 5'-PHOSPHATE REDUCTASE"/>
    <property type="match status" value="1"/>
</dbReference>
<dbReference type="Proteomes" id="UP000249061">
    <property type="component" value="Unassembled WGS sequence"/>
</dbReference>
<dbReference type="GO" id="GO:0008703">
    <property type="term" value="F:5-amino-6-(5-phosphoribosylamino)uracil reductase activity"/>
    <property type="evidence" value="ECO:0007669"/>
    <property type="project" value="InterPro"/>
</dbReference>
<feature type="domain" description="Bacterial bifunctional deaminase-reductase C-terminal" evidence="2">
    <location>
        <begin position="3"/>
        <end position="159"/>
    </location>
</feature>
<dbReference type="Gene3D" id="3.40.430.10">
    <property type="entry name" value="Dihydrofolate Reductase, subunit A"/>
    <property type="match status" value="1"/>
</dbReference>
<feature type="region of interest" description="Disordered" evidence="1">
    <location>
        <begin position="174"/>
        <end position="211"/>
    </location>
</feature>
<dbReference type="InterPro" id="IPR002734">
    <property type="entry name" value="RibDG_C"/>
</dbReference>
<organism evidence="3 4">
    <name type="scientific">Archangium gephyra</name>
    <dbReference type="NCBI Taxonomy" id="48"/>
    <lineage>
        <taxon>Bacteria</taxon>
        <taxon>Pseudomonadati</taxon>
        <taxon>Myxococcota</taxon>
        <taxon>Myxococcia</taxon>
        <taxon>Myxococcales</taxon>
        <taxon>Cystobacterineae</taxon>
        <taxon>Archangiaceae</taxon>
        <taxon>Archangium</taxon>
    </lineage>
</organism>
<dbReference type="PANTHER" id="PTHR38011">
    <property type="entry name" value="DIHYDROFOLATE REDUCTASE FAMILY PROTEIN (AFU_ORTHOLOGUE AFUA_8G06820)"/>
    <property type="match status" value="1"/>
</dbReference>
<dbReference type="InterPro" id="IPR050765">
    <property type="entry name" value="Riboflavin_Biosynth_HTPR"/>
</dbReference>
<protein>
    <submittedName>
        <fullName evidence="3">Dihydrofolate reductase</fullName>
    </submittedName>
</protein>
<dbReference type="AlphaFoldDB" id="A0A2W5TIB4"/>
<evidence type="ECO:0000256" key="1">
    <source>
        <dbReference type="SAM" id="MobiDB-lite"/>
    </source>
</evidence>
<evidence type="ECO:0000313" key="4">
    <source>
        <dbReference type="Proteomes" id="UP000249061"/>
    </source>
</evidence>
<dbReference type="SUPFAM" id="SSF53597">
    <property type="entry name" value="Dihydrofolate reductase-like"/>
    <property type="match status" value="1"/>
</dbReference>
<dbReference type="InterPro" id="IPR024072">
    <property type="entry name" value="DHFR-like_dom_sf"/>
</dbReference>
<evidence type="ECO:0000313" key="3">
    <source>
        <dbReference type="EMBL" id="PZR11065.1"/>
    </source>
</evidence>
<accession>A0A2W5TIB4</accession>
<sequence>MARTLILRMDMTLDGFVCGTRGDMETWGPKHFDGDAEQWVLDSLWNTSAHVMGGETYRGLASYWPTATESFAKPMNEIPKVVFSRSLRDDEATWKSTTVLRGELHSEMTKLKREDGKPLVVHGGVRFARSLINSGLLDEVVLCRHPVAIGRGRGIFDDVKGAPHRPTRIISRAARRSPAARWGGTSRGSPRTCASRWPSSTRVRAARRRAA</sequence>
<reference evidence="3 4" key="1">
    <citation type="submission" date="2017-08" db="EMBL/GenBank/DDBJ databases">
        <title>Infants hospitalized years apart are colonized by the same room-sourced microbial strains.</title>
        <authorList>
            <person name="Brooks B."/>
            <person name="Olm M.R."/>
            <person name="Firek B.A."/>
            <person name="Baker R."/>
            <person name="Thomas B.C."/>
            <person name="Morowitz M.J."/>
            <person name="Banfield J.F."/>
        </authorList>
    </citation>
    <scope>NUCLEOTIDE SEQUENCE [LARGE SCALE GENOMIC DNA]</scope>
    <source>
        <strain evidence="3">S2_003_000_R2_14</strain>
    </source>
</reference>
<gene>
    <name evidence="3" type="ORF">DI536_18160</name>
</gene>
<comment type="caution">
    <text evidence="3">The sequence shown here is derived from an EMBL/GenBank/DDBJ whole genome shotgun (WGS) entry which is preliminary data.</text>
</comment>
<dbReference type="Pfam" id="PF01872">
    <property type="entry name" value="RibD_C"/>
    <property type="match status" value="1"/>
</dbReference>
<name>A0A2W5TIB4_9BACT</name>